<name>A0A411WQG5_9GAMM</name>
<dbReference type="EMBL" id="CP034752">
    <property type="protein sequence ID" value="QBH98437.1"/>
    <property type="molecule type" value="Genomic_DNA"/>
</dbReference>
<keyword evidence="2" id="KW-1185">Reference proteome</keyword>
<gene>
    <name evidence="1" type="ORF">EKN56_19800</name>
</gene>
<dbReference type="Proteomes" id="UP000293154">
    <property type="component" value="Chromosome"/>
</dbReference>
<reference evidence="1 2" key="1">
    <citation type="submission" date="2019-03" db="EMBL/GenBank/DDBJ databases">
        <title>Pragia sp. nov. isolated from the gut tract of Carduelis flavirostris.</title>
        <authorList>
            <person name="Ge Y."/>
        </authorList>
    </citation>
    <scope>NUCLEOTIDE SEQUENCE [LARGE SCALE GENOMIC DNA]</scope>
    <source>
        <strain evidence="1 2">CF-458</strain>
    </source>
</reference>
<dbReference type="AlphaFoldDB" id="A0A411WQG5"/>
<dbReference type="KEGG" id="prag:EKN56_19800"/>
<organism evidence="1 2">
    <name type="scientific">Limnobaculum zhutongyuii</name>
    <dbReference type="NCBI Taxonomy" id="2498113"/>
    <lineage>
        <taxon>Bacteria</taxon>
        <taxon>Pseudomonadati</taxon>
        <taxon>Pseudomonadota</taxon>
        <taxon>Gammaproteobacteria</taxon>
        <taxon>Enterobacterales</taxon>
        <taxon>Budviciaceae</taxon>
        <taxon>Limnobaculum</taxon>
    </lineage>
</organism>
<evidence type="ECO:0000313" key="1">
    <source>
        <dbReference type="EMBL" id="QBH98437.1"/>
    </source>
</evidence>
<proteinExistence type="predicted"/>
<dbReference type="RefSeq" id="WP_130593362.1">
    <property type="nucleotide sequence ID" value="NZ_CP034752.1"/>
</dbReference>
<protein>
    <submittedName>
        <fullName evidence="1">Uncharacterized protein</fullName>
    </submittedName>
</protein>
<sequence>MNNSQCVMAVHPMDGDSLAKIYTWDVSDNGVEYQILIRKGNYWHEDISFIESEIESVLEMGLLNKYPKGVNRYFKRLFEYQREYLIN</sequence>
<evidence type="ECO:0000313" key="2">
    <source>
        <dbReference type="Proteomes" id="UP000293154"/>
    </source>
</evidence>
<accession>A0A411WQG5</accession>